<keyword evidence="8" id="KW-0418">Kinase</keyword>
<dbReference type="PANTHER" id="PTHR33799:SF1">
    <property type="entry name" value="PTS SYSTEM MANNOSE-SPECIFIC EIIAB COMPONENT-RELATED"/>
    <property type="match status" value="1"/>
</dbReference>
<keyword evidence="5" id="KW-0762">Sugar transport</keyword>
<dbReference type="CDD" id="cd00006">
    <property type="entry name" value="PTS_IIA_man"/>
    <property type="match status" value="1"/>
</dbReference>
<keyword evidence="4" id="KW-0597">Phosphoprotein</keyword>
<dbReference type="GO" id="GO:0016773">
    <property type="term" value="F:phosphotransferase activity, alcohol group as acceptor"/>
    <property type="evidence" value="ECO:0007669"/>
    <property type="project" value="InterPro"/>
</dbReference>
<dbReference type="RefSeq" id="WP_086272116.1">
    <property type="nucleotide sequence ID" value="NZ_CAMLPS010000009.1"/>
</dbReference>
<dbReference type="InterPro" id="IPR013789">
    <property type="entry name" value="PTS_EIIA_man"/>
</dbReference>
<dbReference type="PROSITE" id="PS51096">
    <property type="entry name" value="PTS_EIIA_TYPE_4"/>
    <property type="match status" value="1"/>
</dbReference>
<dbReference type="Pfam" id="PF03610">
    <property type="entry name" value="EIIA-man"/>
    <property type="match status" value="1"/>
</dbReference>
<evidence type="ECO:0000259" key="9">
    <source>
        <dbReference type="PROSITE" id="PS51096"/>
    </source>
</evidence>
<evidence type="ECO:0000256" key="3">
    <source>
        <dbReference type="ARBA" id="ARBA00022490"/>
    </source>
</evidence>
<keyword evidence="7" id="KW-0598">Phosphotransferase system</keyword>
<reference evidence="12 13" key="1">
    <citation type="submission" date="2017-03" db="EMBL/GenBank/DDBJ databases">
        <title>Comparative genomics of honeybee gut symbionts reveal geographically distinct and subgroup specific antibiotic resistance.</title>
        <authorList>
            <person name="Ludvigsen J."/>
            <person name="Porcellato D."/>
            <person name="Labee-Lund T.M."/>
            <person name="Amdam G.V."/>
            <person name="Rudi K."/>
        </authorList>
    </citation>
    <scope>NUCLEOTIDE SEQUENCE [LARGE SCALE GENOMIC DNA]</scope>
    <source>
        <strain evidence="10 13">A-7-12</strain>
        <strain evidence="11 12">A-9-12</strain>
    </source>
</reference>
<dbReference type="InterPro" id="IPR036662">
    <property type="entry name" value="PTS_EIIA_man-typ_sf"/>
</dbReference>
<dbReference type="NCBIfam" id="TIGR00824">
    <property type="entry name" value="EIIA-man"/>
    <property type="match status" value="1"/>
</dbReference>
<gene>
    <name evidence="11" type="ORF">B6C91_00740</name>
    <name evidence="10" type="ORF">B6D08_02380</name>
</gene>
<evidence type="ECO:0000256" key="6">
    <source>
        <dbReference type="ARBA" id="ARBA00022679"/>
    </source>
</evidence>
<evidence type="ECO:0000313" key="11">
    <source>
        <dbReference type="EMBL" id="OTQ11803.1"/>
    </source>
</evidence>
<evidence type="ECO:0000313" key="10">
    <source>
        <dbReference type="EMBL" id="OTQ00998.1"/>
    </source>
</evidence>
<accession>A0A242NKB6</accession>
<keyword evidence="12" id="KW-1185">Reference proteome</keyword>
<evidence type="ECO:0000256" key="2">
    <source>
        <dbReference type="ARBA" id="ARBA00022448"/>
    </source>
</evidence>
<dbReference type="EMBL" id="NARP01000005">
    <property type="protein sequence ID" value="OTQ00998.1"/>
    <property type="molecule type" value="Genomic_DNA"/>
</dbReference>
<dbReference type="InterPro" id="IPR033887">
    <property type="entry name" value="PTS_IIA_man"/>
</dbReference>
<evidence type="ECO:0000256" key="7">
    <source>
        <dbReference type="ARBA" id="ARBA00022683"/>
    </source>
</evidence>
<dbReference type="AlphaFoldDB" id="A0A242NKB6"/>
<dbReference type="Proteomes" id="UP000194800">
    <property type="component" value="Unassembled WGS sequence"/>
</dbReference>
<dbReference type="InterPro" id="IPR004701">
    <property type="entry name" value="PTS_EIIA_man-typ"/>
</dbReference>
<evidence type="ECO:0000256" key="5">
    <source>
        <dbReference type="ARBA" id="ARBA00022597"/>
    </source>
</evidence>
<dbReference type="GO" id="GO:0009401">
    <property type="term" value="P:phosphoenolpyruvate-dependent sugar phosphotransferase system"/>
    <property type="evidence" value="ECO:0007669"/>
    <property type="project" value="UniProtKB-KW"/>
</dbReference>
<dbReference type="Gene3D" id="3.40.50.510">
    <property type="entry name" value="Phosphotransferase system, mannose-type IIA component"/>
    <property type="match status" value="1"/>
</dbReference>
<sequence length="139" mass="15489">MNFILAGHGNIAIEMKKSIEMIAGEYTNLHAITFQLGEGIETLKDKYLKIISQSTEQPFIIITDIFSGSPYNAAAMLAMQNGNIEVISGLSLPLCLALLHIDYSSINLEETFEQLNDMKADFIKSFSQLSKNIAKHEEF</sequence>
<evidence type="ECO:0000313" key="12">
    <source>
        <dbReference type="Proteomes" id="UP000194800"/>
    </source>
</evidence>
<keyword evidence="2" id="KW-0813">Transport</keyword>
<dbReference type="PANTHER" id="PTHR33799">
    <property type="entry name" value="PTS PERMEASE-RELATED-RELATED"/>
    <property type="match status" value="1"/>
</dbReference>
<dbReference type="Proteomes" id="UP000194977">
    <property type="component" value="Unassembled WGS sequence"/>
</dbReference>
<proteinExistence type="predicted"/>
<name>A0A242NKB6_9GAMM</name>
<dbReference type="SUPFAM" id="SSF53062">
    <property type="entry name" value="PTS system fructose IIA component-like"/>
    <property type="match status" value="1"/>
</dbReference>
<evidence type="ECO:0000256" key="1">
    <source>
        <dbReference type="ARBA" id="ARBA00004496"/>
    </source>
</evidence>
<evidence type="ECO:0000313" key="13">
    <source>
        <dbReference type="Proteomes" id="UP000194977"/>
    </source>
</evidence>
<comment type="subcellular location">
    <subcellularLocation>
        <location evidence="1">Cytoplasm</location>
    </subcellularLocation>
</comment>
<dbReference type="GO" id="GO:0016301">
    <property type="term" value="F:kinase activity"/>
    <property type="evidence" value="ECO:0007669"/>
    <property type="project" value="UniProtKB-KW"/>
</dbReference>
<dbReference type="InterPro" id="IPR051471">
    <property type="entry name" value="Bacterial_PTS_sugar_comp"/>
</dbReference>
<organism evidence="10 13">
    <name type="scientific">Gilliamella apicola</name>
    <dbReference type="NCBI Taxonomy" id="1196095"/>
    <lineage>
        <taxon>Bacteria</taxon>
        <taxon>Pseudomonadati</taxon>
        <taxon>Pseudomonadota</taxon>
        <taxon>Gammaproteobacteria</taxon>
        <taxon>Orbales</taxon>
        <taxon>Orbaceae</taxon>
        <taxon>Gilliamella</taxon>
    </lineage>
</organism>
<dbReference type="OrthoDB" id="3183705at2"/>
<keyword evidence="6" id="KW-0808">Transferase</keyword>
<dbReference type="GO" id="GO:0005737">
    <property type="term" value="C:cytoplasm"/>
    <property type="evidence" value="ECO:0007669"/>
    <property type="project" value="UniProtKB-SubCell"/>
</dbReference>
<protein>
    <recommendedName>
        <fullName evidence="9">PTS EIIA type-4 domain-containing protein</fullName>
    </recommendedName>
</protein>
<comment type="caution">
    <text evidence="10">The sequence shown here is derived from an EMBL/GenBank/DDBJ whole genome shotgun (WGS) entry which is preliminary data.</text>
</comment>
<keyword evidence="3" id="KW-0963">Cytoplasm</keyword>
<feature type="domain" description="PTS EIIA type-4" evidence="9">
    <location>
        <begin position="1"/>
        <end position="123"/>
    </location>
</feature>
<dbReference type="EMBL" id="NART01000002">
    <property type="protein sequence ID" value="OTQ11803.1"/>
    <property type="molecule type" value="Genomic_DNA"/>
</dbReference>
<evidence type="ECO:0000256" key="4">
    <source>
        <dbReference type="ARBA" id="ARBA00022553"/>
    </source>
</evidence>
<evidence type="ECO:0000256" key="8">
    <source>
        <dbReference type="ARBA" id="ARBA00022777"/>
    </source>
</evidence>
<dbReference type="GO" id="GO:0016020">
    <property type="term" value="C:membrane"/>
    <property type="evidence" value="ECO:0007669"/>
    <property type="project" value="InterPro"/>
</dbReference>